<proteinExistence type="predicted"/>
<dbReference type="AlphaFoldDB" id="A0A5A9ZGB7"/>
<protein>
    <submittedName>
        <fullName evidence="2">DUF1353 domain-containing protein</fullName>
    </submittedName>
</protein>
<comment type="caution">
    <text evidence="2">The sequence shown here is derived from an EMBL/GenBank/DDBJ whole genome shotgun (WGS) entry which is preliminary data.</text>
</comment>
<dbReference type="Proteomes" id="UP000325291">
    <property type="component" value="Unassembled WGS sequence"/>
</dbReference>
<evidence type="ECO:0000256" key="1">
    <source>
        <dbReference type="SAM" id="MobiDB-lite"/>
    </source>
</evidence>
<dbReference type="PROSITE" id="PS51257">
    <property type="entry name" value="PROKAR_LIPOPROTEIN"/>
    <property type="match status" value="1"/>
</dbReference>
<dbReference type="Pfam" id="PF07087">
    <property type="entry name" value="DUF1353"/>
    <property type="match status" value="1"/>
</dbReference>
<accession>A0A5A9ZGB7</accession>
<feature type="region of interest" description="Disordered" evidence="1">
    <location>
        <begin position="255"/>
        <end position="317"/>
    </location>
</feature>
<evidence type="ECO:0000313" key="3">
    <source>
        <dbReference type="Proteomes" id="UP000325291"/>
    </source>
</evidence>
<name>A0A5A9ZGB7_9RHOB</name>
<dbReference type="InterPro" id="IPR010767">
    <property type="entry name" value="Phage_CGC-2007_Cje0229"/>
</dbReference>
<evidence type="ECO:0000313" key="2">
    <source>
        <dbReference type="EMBL" id="KAA0916271.1"/>
    </source>
</evidence>
<keyword evidence="3" id="KW-1185">Reference proteome</keyword>
<reference evidence="2 3" key="1">
    <citation type="submission" date="2019-07" db="EMBL/GenBank/DDBJ databases">
        <title>Aquicoccus porphyridii gen. nov., sp. nov., isolated from a small marine red alga, Porphyridium marinum.</title>
        <authorList>
            <person name="Liu L."/>
        </authorList>
    </citation>
    <scope>NUCLEOTIDE SEQUENCE [LARGE SCALE GENOMIC DNA]</scope>
    <source>
        <strain evidence="2 3">L1 8-17</strain>
    </source>
</reference>
<dbReference type="RefSeq" id="WP_111366207.1">
    <property type="nucleotide sequence ID" value="NZ_VINQ01000005.1"/>
</dbReference>
<gene>
    <name evidence="2" type="ORF">FLO80_09135</name>
</gene>
<organism evidence="2 3">
    <name type="scientific">Aquicoccus porphyridii</name>
    <dbReference type="NCBI Taxonomy" id="1852029"/>
    <lineage>
        <taxon>Bacteria</taxon>
        <taxon>Pseudomonadati</taxon>
        <taxon>Pseudomonadota</taxon>
        <taxon>Alphaproteobacteria</taxon>
        <taxon>Rhodobacterales</taxon>
        <taxon>Paracoccaceae</taxon>
        <taxon>Aquicoccus</taxon>
    </lineage>
</organism>
<sequence length="317" mass="33851">MRISIALTTAGILAGCGLGEPMLTTRSVPQNLSAVGPSDSERALCDGRSSPECRFENSPVKLVPEPVRLPRRSLVFYPTAEPLVFVDGRGQDWVAPERTLTDGASIPQMFISIIGVPTSREFANAAVVHDAYCGVGNEEGPKFHTAPWREVHRMFYDALRVGGTPEPKAKVMYAAVYLAGPRWPDGDAEMSNAPRLSSRGSLAALAQREDVSPERYLSQPELRRIMRRTRELVETAQPSLSQIEAFIDSGVSESARQAAHANGQAGVDHGDDIGPGIEGAPGEDETAGESTAPGDDGPNDVDGGYPGGSVDVDHDFL</sequence>
<feature type="compositionally biased region" description="Low complexity" evidence="1">
    <location>
        <begin position="293"/>
        <end position="303"/>
    </location>
</feature>
<dbReference type="EMBL" id="VINQ01000005">
    <property type="protein sequence ID" value="KAA0916271.1"/>
    <property type="molecule type" value="Genomic_DNA"/>
</dbReference>